<sequence length="106" mass="11619">MTSKSLRPSTAGTADINTTKHQDLALREADVPLANAMNAHAARYMIPDQSDLVEKVTGVSSIGEYSRIIKDFEALGHAVGLDPHSLHQRLYQKARTWFNPVSGSED</sequence>
<reference evidence="2" key="1">
    <citation type="submission" date="2022-07" db="EMBL/GenBank/DDBJ databases">
        <title>Phylogenomic reconstructions and comparative analyses of Kickxellomycotina fungi.</title>
        <authorList>
            <person name="Reynolds N.K."/>
            <person name="Stajich J.E."/>
            <person name="Barry K."/>
            <person name="Grigoriev I.V."/>
            <person name="Crous P."/>
            <person name="Smith M.E."/>
        </authorList>
    </citation>
    <scope>NUCLEOTIDE SEQUENCE</scope>
    <source>
        <strain evidence="2">RSA 1196</strain>
    </source>
</reference>
<keyword evidence="3" id="KW-1185">Reference proteome</keyword>
<evidence type="ECO:0000313" key="3">
    <source>
        <dbReference type="Proteomes" id="UP001150925"/>
    </source>
</evidence>
<organism evidence="2 3">
    <name type="scientific">Dispira parvispora</name>
    <dbReference type="NCBI Taxonomy" id="1520584"/>
    <lineage>
        <taxon>Eukaryota</taxon>
        <taxon>Fungi</taxon>
        <taxon>Fungi incertae sedis</taxon>
        <taxon>Zoopagomycota</taxon>
        <taxon>Kickxellomycotina</taxon>
        <taxon>Dimargaritomycetes</taxon>
        <taxon>Dimargaritales</taxon>
        <taxon>Dimargaritaceae</taxon>
        <taxon>Dispira</taxon>
    </lineage>
</organism>
<proteinExistence type="predicted"/>
<evidence type="ECO:0000313" key="2">
    <source>
        <dbReference type="EMBL" id="KAJ1948279.1"/>
    </source>
</evidence>
<accession>A0A9W8AJU5</accession>
<dbReference type="AlphaFoldDB" id="A0A9W8AJU5"/>
<name>A0A9W8AJU5_9FUNG</name>
<feature type="non-terminal residue" evidence="2">
    <location>
        <position position="106"/>
    </location>
</feature>
<comment type="caution">
    <text evidence="2">The sequence shown here is derived from an EMBL/GenBank/DDBJ whole genome shotgun (WGS) entry which is preliminary data.</text>
</comment>
<dbReference type="EMBL" id="JANBPY010004380">
    <property type="protein sequence ID" value="KAJ1948279.1"/>
    <property type="molecule type" value="Genomic_DNA"/>
</dbReference>
<evidence type="ECO:0000256" key="1">
    <source>
        <dbReference type="SAM" id="MobiDB-lite"/>
    </source>
</evidence>
<protein>
    <submittedName>
        <fullName evidence="2">Uncharacterized protein</fullName>
    </submittedName>
</protein>
<dbReference type="Proteomes" id="UP001150925">
    <property type="component" value="Unassembled WGS sequence"/>
</dbReference>
<feature type="region of interest" description="Disordered" evidence="1">
    <location>
        <begin position="1"/>
        <end position="21"/>
    </location>
</feature>
<gene>
    <name evidence="2" type="ORF">IWQ62_006912</name>
</gene>
<feature type="compositionally biased region" description="Polar residues" evidence="1">
    <location>
        <begin position="1"/>
        <end position="17"/>
    </location>
</feature>